<organism evidence="1 2">
    <name type="scientific">Mesorhabditis belari</name>
    <dbReference type="NCBI Taxonomy" id="2138241"/>
    <lineage>
        <taxon>Eukaryota</taxon>
        <taxon>Metazoa</taxon>
        <taxon>Ecdysozoa</taxon>
        <taxon>Nematoda</taxon>
        <taxon>Chromadorea</taxon>
        <taxon>Rhabditida</taxon>
        <taxon>Rhabditina</taxon>
        <taxon>Rhabditomorpha</taxon>
        <taxon>Rhabditoidea</taxon>
        <taxon>Rhabditidae</taxon>
        <taxon>Mesorhabditinae</taxon>
        <taxon>Mesorhabditis</taxon>
    </lineage>
</organism>
<dbReference type="Gene3D" id="3.60.15.10">
    <property type="entry name" value="Ribonuclease Z/Hydroxyacylglutathione hydrolase-like"/>
    <property type="match status" value="1"/>
</dbReference>
<accession>A0AAF3ECD0</accession>
<proteinExistence type="predicted"/>
<protein>
    <submittedName>
        <fullName evidence="2">Uncharacterized protein</fullName>
    </submittedName>
</protein>
<reference evidence="2" key="1">
    <citation type="submission" date="2024-02" db="UniProtKB">
        <authorList>
            <consortium name="WormBaseParasite"/>
        </authorList>
    </citation>
    <scope>IDENTIFICATION</scope>
</reference>
<name>A0AAF3ECD0_9BILA</name>
<evidence type="ECO:0000313" key="1">
    <source>
        <dbReference type="Proteomes" id="UP000887575"/>
    </source>
</evidence>
<keyword evidence="1" id="KW-1185">Reference proteome</keyword>
<sequence length="69" mass="7644">MCDLILSDQDVLNSTLWTSRAQQPQLGQLYRNKVICASDYISPGHGPMFKVTDQMRQIAQCQGKLSASG</sequence>
<dbReference type="WBParaSite" id="MBELARI_LOCUS11618">
    <property type="protein sequence ID" value="MBELARI_LOCUS11618"/>
    <property type="gene ID" value="MBELARI_LOCUS11618"/>
</dbReference>
<evidence type="ECO:0000313" key="2">
    <source>
        <dbReference type="WBParaSite" id="MBELARI_LOCUS11618"/>
    </source>
</evidence>
<dbReference type="Proteomes" id="UP000887575">
    <property type="component" value="Unassembled WGS sequence"/>
</dbReference>
<dbReference type="InterPro" id="IPR036866">
    <property type="entry name" value="RibonucZ/Hydroxyglut_hydro"/>
</dbReference>
<dbReference type="AlphaFoldDB" id="A0AAF3ECD0"/>